<reference evidence="1 2" key="1">
    <citation type="submission" date="2019-09" db="EMBL/GenBank/DDBJ databases">
        <title>Non-baumannii Acinetobacter spp. carrying blaNDM-1 isolated in China.</title>
        <authorList>
            <person name="Cui C."/>
            <person name="Chen C."/>
            <person name="Sun J."/>
            <person name="Liu Y."/>
        </authorList>
    </citation>
    <scope>NUCLEOTIDE SEQUENCE [LARGE SCALE GENOMIC DNA]</scope>
    <source>
        <strain evidence="1 2">B18</strain>
    </source>
</reference>
<sequence length="160" mass="17861">MSWTKRQIVEQALEELGLASYVFDMQPEQVESARRRLDSMMALWDSKDIRFGYPLASEANSGDLDQKTNIPDFAVEAVYLNLAIRLASSFGKAVPIELKAMAKDAFETIQLAMISNPPRVQLDPYLPRGAGHKSTCHPFIEKTCTKTVFAPDTSVSFSNE</sequence>
<dbReference type="EMBL" id="CP044455">
    <property type="protein sequence ID" value="QIC70761.1"/>
    <property type="molecule type" value="Genomic_DNA"/>
</dbReference>
<gene>
    <name evidence="1" type="ORF">FSC09_10210</name>
</gene>
<name>A0A6C0Y3G3_9GAMM</name>
<dbReference type="InterPro" id="IPR020362">
    <property type="entry name" value="Tail_accessory_Gp4"/>
</dbReference>
<dbReference type="RefSeq" id="WP_163146009.1">
    <property type="nucleotide sequence ID" value="NZ_CP044455.1"/>
</dbReference>
<evidence type="ECO:0000313" key="2">
    <source>
        <dbReference type="Proteomes" id="UP000503440"/>
    </source>
</evidence>
<dbReference type="InterPro" id="IPR038258">
    <property type="entry name" value="Gp4_sf"/>
</dbReference>
<dbReference type="Pfam" id="PF11650">
    <property type="entry name" value="P22_Tail-4"/>
    <property type="match status" value="1"/>
</dbReference>
<accession>A0A6C0Y3G3</accession>
<dbReference type="AlphaFoldDB" id="A0A6C0Y3G3"/>
<evidence type="ECO:0000313" key="1">
    <source>
        <dbReference type="EMBL" id="QIC70761.1"/>
    </source>
</evidence>
<protein>
    <recommendedName>
        <fullName evidence="3">P22 tail accessory factor</fullName>
    </recommendedName>
</protein>
<dbReference type="Gene3D" id="1.10.3230.20">
    <property type="entry name" value="P22 tail accessory factor (Gp4)"/>
    <property type="match status" value="1"/>
</dbReference>
<proteinExistence type="predicted"/>
<organism evidence="1 2">
    <name type="scientific">Acinetobacter indicus</name>
    <dbReference type="NCBI Taxonomy" id="756892"/>
    <lineage>
        <taxon>Bacteria</taxon>
        <taxon>Pseudomonadati</taxon>
        <taxon>Pseudomonadota</taxon>
        <taxon>Gammaproteobacteria</taxon>
        <taxon>Moraxellales</taxon>
        <taxon>Moraxellaceae</taxon>
        <taxon>Acinetobacter</taxon>
    </lineage>
</organism>
<dbReference type="Proteomes" id="UP000503440">
    <property type="component" value="Chromosome"/>
</dbReference>
<evidence type="ECO:0008006" key="3">
    <source>
        <dbReference type="Google" id="ProtNLM"/>
    </source>
</evidence>